<proteinExistence type="predicted"/>
<sequence>MGEAGSEHVHPDHWSSKHRELIAHLRAQHLPGVDTDDEALAAGTVEQARLLLVTAGGLLGLTLTKLLDLDRSVCAAPIYVEVAALSIALLLGWFGLLIGLKMRAQRVDRRYDIYNAHIDAHMLAAKHQQAIDLTTFDRVYDSAFNPERASRRLIGRLRFWAALLTSLGISMAAVAVIGTISPDRCLGGSHIGGIVPNDKGGADVR</sequence>
<reference evidence="2 3" key="1">
    <citation type="submission" date="2019-07" db="EMBL/GenBank/DDBJ databases">
        <title>Sphingomonas solaris sp. nov., isolated from a solar panel from Boston, Massachusetts.</title>
        <authorList>
            <person name="Tanner K."/>
            <person name="Pascual J."/>
            <person name="Mancuso C."/>
            <person name="Pereto J."/>
            <person name="Khalil A."/>
            <person name="Vilanova C."/>
        </authorList>
    </citation>
    <scope>NUCLEOTIDE SEQUENCE [LARGE SCALE GENOMIC DNA]</scope>
    <source>
        <strain evidence="2 3">R4DWN</strain>
    </source>
</reference>
<protein>
    <submittedName>
        <fullName evidence="2">Uncharacterized protein</fullName>
    </submittedName>
</protein>
<dbReference type="AlphaFoldDB" id="A0A558RCA4"/>
<comment type="caution">
    <text evidence="2">The sequence shown here is derived from an EMBL/GenBank/DDBJ whole genome shotgun (WGS) entry which is preliminary data.</text>
</comment>
<organism evidence="2 3">
    <name type="scientific">Alterirhizorhabdus solaris</name>
    <dbReference type="NCBI Taxonomy" id="2529389"/>
    <lineage>
        <taxon>Bacteria</taxon>
        <taxon>Pseudomonadati</taxon>
        <taxon>Pseudomonadota</taxon>
        <taxon>Alphaproteobacteria</taxon>
        <taxon>Sphingomonadales</taxon>
        <taxon>Rhizorhabdaceae</taxon>
        <taxon>Alterirhizorhabdus</taxon>
    </lineage>
</organism>
<dbReference type="RefSeq" id="WP_145147867.1">
    <property type="nucleotide sequence ID" value="NZ_VNIM01000005.1"/>
</dbReference>
<dbReference type="OrthoDB" id="10015436at2"/>
<keyword evidence="3" id="KW-1185">Reference proteome</keyword>
<gene>
    <name evidence="2" type="ORF">FOY91_02705</name>
</gene>
<feature type="transmembrane region" description="Helical" evidence="1">
    <location>
        <begin position="79"/>
        <end position="100"/>
    </location>
</feature>
<evidence type="ECO:0000313" key="3">
    <source>
        <dbReference type="Proteomes" id="UP000318681"/>
    </source>
</evidence>
<accession>A0A558RCA4</accession>
<evidence type="ECO:0000313" key="2">
    <source>
        <dbReference type="EMBL" id="TVV76970.1"/>
    </source>
</evidence>
<name>A0A558RCA4_9SPHN</name>
<keyword evidence="1" id="KW-0472">Membrane</keyword>
<keyword evidence="1" id="KW-1133">Transmembrane helix</keyword>
<dbReference type="Proteomes" id="UP000318681">
    <property type="component" value="Unassembled WGS sequence"/>
</dbReference>
<keyword evidence="1" id="KW-0812">Transmembrane</keyword>
<dbReference type="EMBL" id="VNIM01000005">
    <property type="protein sequence ID" value="TVV76970.1"/>
    <property type="molecule type" value="Genomic_DNA"/>
</dbReference>
<feature type="transmembrane region" description="Helical" evidence="1">
    <location>
        <begin position="157"/>
        <end position="180"/>
    </location>
</feature>
<evidence type="ECO:0000256" key="1">
    <source>
        <dbReference type="SAM" id="Phobius"/>
    </source>
</evidence>